<protein>
    <submittedName>
        <fullName evidence="1">Uncharacterized protein</fullName>
    </submittedName>
</protein>
<name>A0A6M2F455_9ROSI</name>
<reference evidence="1" key="1">
    <citation type="submission" date="2020-03" db="EMBL/GenBank/DDBJ databases">
        <authorList>
            <person name="Zhang R."/>
        </authorList>
    </citation>
    <scope>NUCLEOTIDE SEQUENCE</scope>
</reference>
<proteinExistence type="predicted"/>
<organism evidence="1">
    <name type="scientific">Populus davidiana</name>
    <dbReference type="NCBI Taxonomy" id="266767"/>
    <lineage>
        <taxon>Eukaryota</taxon>
        <taxon>Viridiplantae</taxon>
        <taxon>Streptophyta</taxon>
        <taxon>Embryophyta</taxon>
        <taxon>Tracheophyta</taxon>
        <taxon>Spermatophyta</taxon>
        <taxon>Magnoliopsida</taxon>
        <taxon>eudicotyledons</taxon>
        <taxon>Gunneridae</taxon>
        <taxon>Pentapetalae</taxon>
        <taxon>rosids</taxon>
        <taxon>fabids</taxon>
        <taxon>Malpighiales</taxon>
        <taxon>Salicaceae</taxon>
        <taxon>Saliceae</taxon>
        <taxon>Populus</taxon>
    </lineage>
</organism>
<sequence length="145" mass="15783">MTWQHAFYTAFHDERGGVSESLNVEKPSSDLSPLTAFEEAIDSSSAISSSVSVTDRAPTFWLKFSILVVPGIGHTSSPWWCTQANASCDEVHCFLAAISLTRSNSCVLCSRFSGWNLGKPFLKSPSVRLSTNLGPEEKNPCPRGL</sequence>
<dbReference type="AlphaFoldDB" id="A0A6M2F455"/>
<dbReference type="EMBL" id="GILB01012067">
    <property type="protein sequence ID" value="NUU92400.1"/>
    <property type="molecule type" value="Transcribed_RNA"/>
</dbReference>
<evidence type="ECO:0000313" key="1">
    <source>
        <dbReference type="EMBL" id="NUU92400.1"/>
    </source>
</evidence>
<accession>A0A6M2F455</accession>